<feature type="transmembrane region" description="Helical" evidence="1">
    <location>
        <begin position="40"/>
        <end position="58"/>
    </location>
</feature>
<keyword evidence="1" id="KW-0472">Membrane</keyword>
<evidence type="ECO:0000313" key="3">
    <source>
        <dbReference type="Proteomes" id="UP000475862"/>
    </source>
</evidence>
<dbReference type="EMBL" id="VYZN01000054">
    <property type="protein sequence ID" value="KAE9526607.1"/>
    <property type="molecule type" value="Genomic_DNA"/>
</dbReference>
<name>A0A6G0T5Z1_APHGL</name>
<dbReference type="Proteomes" id="UP000475862">
    <property type="component" value="Unassembled WGS sequence"/>
</dbReference>
<proteinExistence type="predicted"/>
<evidence type="ECO:0000256" key="1">
    <source>
        <dbReference type="SAM" id="Phobius"/>
    </source>
</evidence>
<gene>
    <name evidence="2" type="ORF">AGLY_013255</name>
</gene>
<keyword evidence="1" id="KW-1133">Transmembrane helix</keyword>
<evidence type="ECO:0000313" key="2">
    <source>
        <dbReference type="EMBL" id="KAE9526607.1"/>
    </source>
</evidence>
<sequence length="221" mass="25571">MIILFFTKYIYKRVTLIILLLVGRVGLLIGGNSSLNLDKHLFYTLSSLPVWSVIDIIYRHNIYINHIFKSKIMKTKKYEVIKDDSFETPLGFFDLFVKSISSELLFKSDFLLLVLNEILACPPFFFLNGLKARSISLDSFIIDGPSNNSEYVTGFDSSSTFISFSMIAVILVAKLLFPTRIAYFRAKFKYCSDFIIHLLRAKLIKLYWTSKIFPLIHLFLD</sequence>
<dbReference type="AlphaFoldDB" id="A0A6G0T5Z1"/>
<keyword evidence="3" id="KW-1185">Reference proteome</keyword>
<comment type="caution">
    <text evidence="2">The sequence shown here is derived from an EMBL/GenBank/DDBJ whole genome shotgun (WGS) entry which is preliminary data.</text>
</comment>
<organism evidence="2 3">
    <name type="scientific">Aphis glycines</name>
    <name type="common">Soybean aphid</name>
    <dbReference type="NCBI Taxonomy" id="307491"/>
    <lineage>
        <taxon>Eukaryota</taxon>
        <taxon>Metazoa</taxon>
        <taxon>Ecdysozoa</taxon>
        <taxon>Arthropoda</taxon>
        <taxon>Hexapoda</taxon>
        <taxon>Insecta</taxon>
        <taxon>Pterygota</taxon>
        <taxon>Neoptera</taxon>
        <taxon>Paraneoptera</taxon>
        <taxon>Hemiptera</taxon>
        <taxon>Sternorrhyncha</taxon>
        <taxon>Aphidomorpha</taxon>
        <taxon>Aphidoidea</taxon>
        <taxon>Aphididae</taxon>
        <taxon>Aphidini</taxon>
        <taxon>Aphis</taxon>
        <taxon>Aphis</taxon>
    </lineage>
</organism>
<feature type="transmembrane region" description="Helical" evidence="1">
    <location>
        <begin position="110"/>
        <end position="130"/>
    </location>
</feature>
<keyword evidence="1" id="KW-0812">Transmembrane</keyword>
<accession>A0A6G0T5Z1</accession>
<reference evidence="2 3" key="1">
    <citation type="submission" date="2019-08" db="EMBL/GenBank/DDBJ databases">
        <title>The genome of the soybean aphid Biotype 1, its phylome, world population structure and adaptation to the North American continent.</title>
        <authorList>
            <person name="Giordano R."/>
            <person name="Donthu R.K."/>
            <person name="Hernandez A.G."/>
            <person name="Wright C.L."/>
            <person name="Zimin A.V."/>
        </authorList>
    </citation>
    <scope>NUCLEOTIDE SEQUENCE [LARGE SCALE GENOMIC DNA]</scope>
    <source>
        <tissue evidence="2">Whole aphids</tissue>
    </source>
</reference>
<feature type="transmembrane region" description="Helical" evidence="1">
    <location>
        <begin position="158"/>
        <end position="177"/>
    </location>
</feature>
<protein>
    <submittedName>
        <fullName evidence="2">Uncharacterized protein</fullName>
    </submittedName>
</protein>